<keyword evidence="2" id="KW-1185">Reference proteome</keyword>
<organism evidence="1 2">
    <name type="scientific">Callosobruchus maculatus</name>
    <name type="common">Southern cowpea weevil</name>
    <name type="synonym">Pulse bruchid</name>
    <dbReference type="NCBI Taxonomy" id="64391"/>
    <lineage>
        <taxon>Eukaryota</taxon>
        <taxon>Metazoa</taxon>
        <taxon>Ecdysozoa</taxon>
        <taxon>Arthropoda</taxon>
        <taxon>Hexapoda</taxon>
        <taxon>Insecta</taxon>
        <taxon>Pterygota</taxon>
        <taxon>Neoptera</taxon>
        <taxon>Endopterygota</taxon>
        <taxon>Coleoptera</taxon>
        <taxon>Polyphaga</taxon>
        <taxon>Cucujiformia</taxon>
        <taxon>Chrysomeloidea</taxon>
        <taxon>Chrysomelidae</taxon>
        <taxon>Bruchinae</taxon>
        <taxon>Bruchini</taxon>
        <taxon>Callosobruchus</taxon>
    </lineage>
</organism>
<gene>
    <name evidence="1" type="ORF">CALMAC_LOCUS3205</name>
</gene>
<dbReference type="AlphaFoldDB" id="A0A653BSF5"/>
<accession>A0A653BSF5</accession>
<evidence type="ECO:0000313" key="2">
    <source>
        <dbReference type="Proteomes" id="UP000410492"/>
    </source>
</evidence>
<protein>
    <submittedName>
        <fullName evidence="1">Uncharacterized protein</fullName>
    </submittedName>
</protein>
<evidence type="ECO:0000313" key="1">
    <source>
        <dbReference type="EMBL" id="VEN38256.1"/>
    </source>
</evidence>
<reference evidence="1 2" key="1">
    <citation type="submission" date="2019-01" db="EMBL/GenBank/DDBJ databases">
        <authorList>
            <person name="Sayadi A."/>
        </authorList>
    </citation>
    <scope>NUCLEOTIDE SEQUENCE [LARGE SCALE GENOMIC DNA]</scope>
</reference>
<sequence length="108" mass="12423">MYPLKTRFASDCKQQTGLNRSYASLPKLVSVNQYRRHHQQPSKGVPIGGYCDHRAVRAATLGRMPSPEIINIHRGAFYEDEGNEDLKYKEHEFRRGKSMRVATSTQTR</sequence>
<proteinExistence type="predicted"/>
<dbReference type="Proteomes" id="UP000410492">
    <property type="component" value="Unassembled WGS sequence"/>
</dbReference>
<dbReference type="EMBL" id="CAACVG010004219">
    <property type="protein sequence ID" value="VEN38256.1"/>
    <property type="molecule type" value="Genomic_DNA"/>
</dbReference>
<name>A0A653BSF5_CALMS</name>
<dbReference type="OrthoDB" id="6758847at2759"/>